<name>A0AAU9N9G5_9ASTR</name>
<gene>
    <name evidence="2" type="ORF">LVIROSA_LOCUS21302</name>
</gene>
<sequence>MVNRQRLIELRIKDALSSYPRIASVVCFLLLHRTLSLSTSPPTKLIPIAICSRRHPPSVISDRRHPHHRQLQPYPQQN</sequence>
<reference evidence="2 3" key="1">
    <citation type="submission" date="2022-01" db="EMBL/GenBank/DDBJ databases">
        <authorList>
            <person name="Xiong W."/>
            <person name="Schranz E."/>
        </authorList>
    </citation>
    <scope>NUCLEOTIDE SEQUENCE [LARGE SCALE GENOMIC DNA]</scope>
</reference>
<proteinExistence type="predicted"/>
<keyword evidence="3" id="KW-1185">Reference proteome</keyword>
<accession>A0AAU9N9G5</accession>
<protein>
    <submittedName>
        <fullName evidence="2">Uncharacterized protein</fullName>
    </submittedName>
</protein>
<comment type="caution">
    <text evidence="2">The sequence shown here is derived from an EMBL/GenBank/DDBJ whole genome shotgun (WGS) entry which is preliminary data.</text>
</comment>
<feature type="region of interest" description="Disordered" evidence="1">
    <location>
        <begin position="57"/>
        <end position="78"/>
    </location>
</feature>
<dbReference type="EMBL" id="CAKMRJ010003957">
    <property type="protein sequence ID" value="CAH1434819.1"/>
    <property type="molecule type" value="Genomic_DNA"/>
</dbReference>
<organism evidence="2 3">
    <name type="scientific">Lactuca virosa</name>
    <dbReference type="NCBI Taxonomy" id="75947"/>
    <lineage>
        <taxon>Eukaryota</taxon>
        <taxon>Viridiplantae</taxon>
        <taxon>Streptophyta</taxon>
        <taxon>Embryophyta</taxon>
        <taxon>Tracheophyta</taxon>
        <taxon>Spermatophyta</taxon>
        <taxon>Magnoliopsida</taxon>
        <taxon>eudicotyledons</taxon>
        <taxon>Gunneridae</taxon>
        <taxon>Pentapetalae</taxon>
        <taxon>asterids</taxon>
        <taxon>campanulids</taxon>
        <taxon>Asterales</taxon>
        <taxon>Asteraceae</taxon>
        <taxon>Cichorioideae</taxon>
        <taxon>Cichorieae</taxon>
        <taxon>Lactucinae</taxon>
        <taxon>Lactuca</taxon>
    </lineage>
</organism>
<dbReference type="Proteomes" id="UP001157418">
    <property type="component" value="Unassembled WGS sequence"/>
</dbReference>
<dbReference type="AlphaFoldDB" id="A0AAU9N9G5"/>
<evidence type="ECO:0000256" key="1">
    <source>
        <dbReference type="SAM" id="MobiDB-lite"/>
    </source>
</evidence>
<evidence type="ECO:0000313" key="2">
    <source>
        <dbReference type="EMBL" id="CAH1434819.1"/>
    </source>
</evidence>
<evidence type="ECO:0000313" key="3">
    <source>
        <dbReference type="Proteomes" id="UP001157418"/>
    </source>
</evidence>